<dbReference type="GO" id="GO:0005886">
    <property type="term" value="C:plasma membrane"/>
    <property type="evidence" value="ECO:0007669"/>
    <property type="project" value="UniProtKB-SubCell"/>
</dbReference>
<evidence type="ECO:0000256" key="6">
    <source>
        <dbReference type="ARBA" id="ARBA00023315"/>
    </source>
</evidence>
<accession>A0A679I928</accession>
<gene>
    <name evidence="7" type="ORF">ICHIAU1_06640</name>
</gene>
<name>A0A679I928_9RHOO</name>
<evidence type="ECO:0000256" key="1">
    <source>
        <dbReference type="ARBA" id="ARBA00004533"/>
    </source>
</evidence>
<keyword evidence="4 7" id="KW-0808">Transferase</keyword>
<dbReference type="GO" id="GO:0016746">
    <property type="term" value="F:acyltransferase activity"/>
    <property type="evidence" value="ECO:0007669"/>
    <property type="project" value="UniProtKB-KW"/>
</dbReference>
<dbReference type="AlphaFoldDB" id="A0A679I928"/>
<keyword evidence="6 7" id="KW-0012">Acyltransferase</keyword>
<evidence type="ECO:0000256" key="3">
    <source>
        <dbReference type="ARBA" id="ARBA00022519"/>
    </source>
</evidence>
<evidence type="ECO:0000256" key="4">
    <source>
        <dbReference type="ARBA" id="ARBA00022679"/>
    </source>
</evidence>
<dbReference type="RefSeq" id="WP_162050825.1">
    <property type="nucleotide sequence ID" value="NZ_AP019011.1"/>
</dbReference>
<dbReference type="Pfam" id="PF03279">
    <property type="entry name" value="Lip_A_acyltrans"/>
    <property type="match status" value="1"/>
</dbReference>
<dbReference type="InterPro" id="IPR004960">
    <property type="entry name" value="LipA_acyltrans"/>
</dbReference>
<dbReference type="PANTHER" id="PTHR30606:SF9">
    <property type="entry name" value="LIPID A BIOSYNTHESIS LAUROYLTRANSFERASE"/>
    <property type="match status" value="1"/>
</dbReference>
<keyword evidence="5" id="KW-0472">Membrane</keyword>
<proteinExistence type="predicted"/>
<evidence type="ECO:0000256" key="2">
    <source>
        <dbReference type="ARBA" id="ARBA00022475"/>
    </source>
</evidence>
<reference evidence="8" key="1">
    <citation type="submission" date="2020-01" db="EMBL/GenBank/DDBJ databases">
        <title>Phosphoaccumulans saitamaens gen. nov., sp. nov., a polyphosphate accumulating bacterium isolated from surface river water.</title>
        <authorList>
            <person name="Watanabe K."/>
            <person name="Suda W."/>
        </authorList>
    </citation>
    <scope>NUCLEOTIDE SEQUENCE [LARGE SCALE GENOMIC DNA]</scope>
    <source>
        <strain evidence="8">ICHIAU1</strain>
    </source>
</reference>
<protein>
    <submittedName>
        <fullName evidence="7">Acyltransferase</fullName>
    </submittedName>
</protein>
<dbReference type="OrthoDB" id="9803456at2"/>
<dbReference type="PIRSF" id="PIRSF026649">
    <property type="entry name" value="MsbB"/>
    <property type="match status" value="1"/>
</dbReference>
<evidence type="ECO:0000256" key="5">
    <source>
        <dbReference type="ARBA" id="ARBA00023136"/>
    </source>
</evidence>
<dbReference type="EMBL" id="AP022345">
    <property type="protein sequence ID" value="BBU68381.1"/>
    <property type="molecule type" value="Genomic_DNA"/>
</dbReference>
<dbReference type="Proteomes" id="UP000463961">
    <property type="component" value="Chromosome"/>
</dbReference>
<keyword evidence="3" id="KW-0997">Cell inner membrane</keyword>
<keyword evidence="2" id="KW-1003">Cell membrane</keyword>
<keyword evidence="8" id="KW-1185">Reference proteome</keyword>
<dbReference type="PANTHER" id="PTHR30606">
    <property type="entry name" value="LIPID A BIOSYNTHESIS LAUROYL ACYLTRANSFERASE"/>
    <property type="match status" value="1"/>
</dbReference>
<dbReference type="CDD" id="cd07984">
    <property type="entry name" value="LPLAT_LABLAT-like"/>
    <property type="match status" value="1"/>
</dbReference>
<sequence>MNNQRPPITLKTLPSWLLIALVWLISKLPLRLIRLIGAFFGIILWSLARQRRFVALTNLRLCFPDMPDSERKKLVFKHCIRFAQAVLDRSLMWFASEKRIRRIVRQHNEERLYSDDGRPTLVLAPHFVGLDATGTRASMMGSWISMYAKQKNPVLNYMLLHGRSRFTNPVLVSRQDGLLKVVKAMKRGTPFYYLPDQDFGAKDAVFAPFFGFPAATVTGVSRLAQLTNARVIAIVSKMVSDGYESYYTEAWENFPGASVEEDTARMNQFIESWVLQMPDQYFWLHKRFKTRPEGEPSVYGKHHR</sequence>
<dbReference type="GO" id="GO:0009247">
    <property type="term" value="P:glycolipid biosynthetic process"/>
    <property type="evidence" value="ECO:0007669"/>
    <property type="project" value="UniProtKB-ARBA"/>
</dbReference>
<evidence type="ECO:0000313" key="8">
    <source>
        <dbReference type="Proteomes" id="UP000463961"/>
    </source>
</evidence>
<organism evidence="7 8">
    <name type="scientific">Fluviibacter phosphoraccumulans</name>
    <dbReference type="NCBI Taxonomy" id="1751046"/>
    <lineage>
        <taxon>Bacteria</taxon>
        <taxon>Pseudomonadati</taxon>
        <taxon>Pseudomonadota</taxon>
        <taxon>Betaproteobacteria</taxon>
        <taxon>Rhodocyclales</taxon>
        <taxon>Fluviibacteraceae</taxon>
        <taxon>Fluviibacter</taxon>
    </lineage>
</organism>
<evidence type="ECO:0000313" key="7">
    <source>
        <dbReference type="EMBL" id="BBU68381.1"/>
    </source>
</evidence>
<comment type="subcellular location">
    <subcellularLocation>
        <location evidence="1">Cell inner membrane</location>
    </subcellularLocation>
</comment>